<keyword evidence="1" id="KW-0732">Signal</keyword>
<feature type="domain" description="ABC-type glycine betaine transport system substrate-binding" evidence="2">
    <location>
        <begin position="38"/>
        <end position="303"/>
    </location>
</feature>
<evidence type="ECO:0000259" key="2">
    <source>
        <dbReference type="Pfam" id="PF04069"/>
    </source>
</evidence>
<dbReference type="InterPro" id="IPR007210">
    <property type="entry name" value="ABC_Gly_betaine_transp_sub-bd"/>
</dbReference>
<sequence>MKKVLSFLLVLSLVFVAACGGGGSEESSGNEGSGDGEKKLVIGAKNFTEQFVLSKILSIYLKENGYEVEEKNNMASQVVRTALENQQVDLYWEYTGTSLVTYNDQDPIADADQAYEAVKEIDKKNGIVWLNPADVNNTYTLMMRQDDSDELGIKTISDLAEYMNENPDELLIGTNAEFATRPDGIKGVQKTYGFEVPSSNLKKMDSGLFYQALRDGQVDVATGFMTDSRIKAFDLVTLEDDKNFFPAYHAAITVHEDSLAKYPELEELLKPLAENLDSETMMDLNYRVDIDEESETDVARSWLVENGLIEE</sequence>
<dbReference type="CDD" id="cd13611">
    <property type="entry name" value="PBP2_YehZ"/>
    <property type="match status" value="1"/>
</dbReference>
<protein>
    <submittedName>
        <fullName evidence="3">Glycine betaine ABC transporter substrate-binding protein</fullName>
    </submittedName>
</protein>
<organism evidence="3 4">
    <name type="scientific">Salinibacillus aidingensis</name>
    <dbReference type="NCBI Taxonomy" id="237684"/>
    <lineage>
        <taxon>Bacteria</taxon>
        <taxon>Bacillati</taxon>
        <taxon>Bacillota</taxon>
        <taxon>Bacilli</taxon>
        <taxon>Bacillales</taxon>
        <taxon>Bacillaceae</taxon>
        <taxon>Salinibacillus</taxon>
    </lineage>
</organism>
<proteinExistence type="predicted"/>
<dbReference type="PROSITE" id="PS51257">
    <property type="entry name" value="PROKAR_LIPOPROTEIN"/>
    <property type="match status" value="1"/>
</dbReference>
<evidence type="ECO:0000313" key="3">
    <source>
        <dbReference type="EMBL" id="GAA0488306.1"/>
    </source>
</evidence>
<dbReference type="Gene3D" id="3.40.190.120">
    <property type="entry name" value="Osmoprotection protein (prox), domain 2"/>
    <property type="match status" value="1"/>
</dbReference>
<name>A0ABP3KYX9_9BACI</name>
<dbReference type="Proteomes" id="UP001500880">
    <property type="component" value="Unassembled WGS sequence"/>
</dbReference>
<evidence type="ECO:0000313" key="4">
    <source>
        <dbReference type="Proteomes" id="UP001500880"/>
    </source>
</evidence>
<dbReference type="SUPFAM" id="SSF53850">
    <property type="entry name" value="Periplasmic binding protein-like II"/>
    <property type="match status" value="1"/>
</dbReference>
<comment type="caution">
    <text evidence="3">The sequence shown here is derived from an EMBL/GenBank/DDBJ whole genome shotgun (WGS) entry which is preliminary data.</text>
</comment>
<dbReference type="EMBL" id="BAAADO010000002">
    <property type="protein sequence ID" value="GAA0488306.1"/>
    <property type="molecule type" value="Genomic_DNA"/>
</dbReference>
<feature type="signal peptide" evidence="1">
    <location>
        <begin position="1"/>
        <end position="17"/>
    </location>
</feature>
<keyword evidence="4" id="KW-1185">Reference proteome</keyword>
<gene>
    <name evidence="3" type="ORF">GCM10008986_12460</name>
</gene>
<dbReference type="RefSeq" id="WP_343838823.1">
    <property type="nucleotide sequence ID" value="NZ_BAAADO010000002.1"/>
</dbReference>
<dbReference type="Gene3D" id="3.40.190.10">
    <property type="entry name" value="Periplasmic binding protein-like II"/>
    <property type="match status" value="1"/>
</dbReference>
<dbReference type="Pfam" id="PF04069">
    <property type="entry name" value="OpuAC"/>
    <property type="match status" value="1"/>
</dbReference>
<reference evidence="4" key="1">
    <citation type="journal article" date="2019" name="Int. J. Syst. Evol. Microbiol.">
        <title>The Global Catalogue of Microorganisms (GCM) 10K type strain sequencing project: providing services to taxonomists for standard genome sequencing and annotation.</title>
        <authorList>
            <consortium name="The Broad Institute Genomics Platform"/>
            <consortium name="The Broad Institute Genome Sequencing Center for Infectious Disease"/>
            <person name="Wu L."/>
            <person name="Ma J."/>
        </authorList>
    </citation>
    <scope>NUCLEOTIDE SEQUENCE [LARGE SCALE GENOMIC DNA]</scope>
    <source>
        <strain evidence="4">JCM 12389</strain>
    </source>
</reference>
<evidence type="ECO:0000256" key="1">
    <source>
        <dbReference type="SAM" id="SignalP"/>
    </source>
</evidence>
<accession>A0ABP3KYX9</accession>
<feature type="chain" id="PRO_5045627444" evidence="1">
    <location>
        <begin position="18"/>
        <end position="311"/>
    </location>
</feature>